<dbReference type="InterPro" id="IPR032710">
    <property type="entry name" value="NTF2-like_dom_sf"/>
</dbReference>
<evidence type="ECO:0000313" key="2">
    <source>
        <dbReference type="EMBL" id="GAA3615431.1"/>
    </source>
</evidence>
<proteinExistence type="predicted"/>
<evidence type="ECO:0000313" key="3">
    <source>
        <dbReference type="Proteomes" id="UP001501490"/>
    </source>
</evidence>
<protein>
    <recommendedName>
        <fullName evidence="1">SnoaL-like domain-containing protein</fullName>
    </recommendedName>
</protein>
<dbReference type="Proteomes" id="UP001501490">
    <property type="component" value="Unassembled WGS sequence"/>
</dbReference>
<sequence>MSTTPKELARTYFDAWQQGDWERLRGILADDATFAGPMGTAADADACVAGLQGMAEMISRLEIRAMVADETDVITWYDLVVGDTTVPTANWSHVEDGTITRIRAAFDPRPILGP</sequence>
<reference evidence="3" key="1">
    <citation type="journal article" date="2019" name="Int. J. Syst. Evol. Microbiol.">
        <title>The Global Catalogue of Microorganisms (GCM) 10K type strain sequencing project: providing services to taxonomists for standard genome sequencing and annotation.</title>
        <authorList>
            <consortium name="The Broad Institute Genomics Platform"/>
            <consortium name="The Broad Institute Genome Sequencing Center for Infectious Disease"/>
            <person name="Wu L."/>
            <person name="Ma J."/>
        </authorList>
    </citation>
    <scope>NUCLEOTIDE SEQUENCE [LARGE SCALE GENOMIC DNA]</scope>
    <source>
        <strain evidence="3">JCM 16929</strain>
    </source>
</reference>
<dbReference type="Gene3D" id="3.10.450.50">
    <property type="match status" value="1"/>
</dbReference>
<organism evidence="2 3">
    <name type="scientific">Microlunatus ginsengisoli</name>
    <dbReference type="NCBI Taxonomy" id="363863"/>
    <lineage>
        <taxon>Bacteria</taxon>
        <taxon>Bacillati</taxon>
        <taxon>Actinomycetota</taxon>
        <taxon>Actinomycetes</taxon>
        <taxon>Propionibacteriales</taxon>
        <taxon>Propionibacteriaceae</taxon>
        <taxon>Microlunatus</taxon>
    </lineage>
</organism>
<dbReference type="RefSeq" id="WP_344803324.1">
    <property type="nucleotide sequence ID" value="NZ_BAABAB010000010.1"/>
</dbReference>
<dbReference type="EMBL" id="BAABAB010000010">
    <property type="protein sequence ID" value="GAA3615431.1"/>
    <property type="molecule type" value="Genomic_DNA"/>
</dbReference>
<keyword evidence="3" id="KW-1185">Reference proteome</keyword>
<comment type="caution">
    <text evidence="2">The sequence shown here is derived from an EMBL/GenBank/DDBJ whole genome shotgun (WGS) entry which is preliminary data.</text>
</comment>
<feature type="domain" description="SnoaL-like" evidence="1">
    <location>
        <begin position="10"/>
        <end position="102"/>
    </location>
</feature>
<dbReference type="Pfam" id="PF12680">
    <property type="entry name" value="SnoaL_2"/>
    <property type="match status" value="1"/>
</dbReference>
<name>A0ABP6ZRS4_9ACTN</name>
<evidence type="ECO:0000259" key="1">
    <source>
        <dbReference type="Pfam" id="PF12680"/>
    </source>
</evidence>
<dbReference type="InterPro" id="IPR037401">
    <property type="entry name" value="SnoaL-like"/>
</dbReference>
<accession>A0ABP6ZRS4</accession>
<gene>
    <name evidence="2" type="ORF">GCM10022236_16800</name>
</gene>
<dbReference type="SUPFAM" id="SSF54427">
    <property type="entry name" value="NTF2-like"/>
    <property type="match status" value="1"/>
</dbReference>